<accession>A0A518BKT7</accession>
<keyword evidence="2" id="KW-1185">Reference proteome</keyword>
<name>A0A518BKT7_9BACT</name>
<dbReference type="EMBL" id="CP036287">
    <property type="protein sequence ID" value="QDU67582.1"/>
    <property type="molecule type" value="Genomic_DNA"/>
</dbReference>
<dbReference type="PROSITE" id="PS51318">
    <property type="entry name" value="TAT"/>
    <property type="match status" value="1"/>
</dbReference>
<sequence>MTATRTKSALSRRTLLRGLGVGLALPWLEAMAPATRSSLGLTSPDPAARRLIYVYVPNGVQPGAWFPSTEGPLAELPPTLAPLSPYLDTLSVLGGLECDKAKANGDGPGDHARASAAFLTGVQPLKADGQVHLGPSADQIVADALAGTTPMRSLAVGCEGVLRSGQCDSGYACAYSTHISWRSETTPALKEFRPGPLFDRLFRGADSELTNAERARRRSVLDFVADDAARLQRRLGSADRAKLDEFQTGLRDLEQRIARLASANAAVPDELRPQDPGSDLGEQARVMSDLIALALAQDLTRTVTFMLLNEGNNRPYRELEIDEGHHGLSHHKGDAASIDKLARIEAFHVEQLAYLLGRLRATTEGDGSLLDAAMVCYGSGIGDGNRHQHSELPILLAGGGAGTLTPLGYRRFPDRTPLNDLHLALMERMGVQPERFGDGRAPLDLRA</sequence>
<dbReference type="RefSeq" id="WP_145065879.1">
    <property type="nucleotide sequence ID" value="NZ_CP036287.1"/>
</dbReference>
<proteinExistence type="predicted"/>
<evidence type="ECO:0000313" key="1">
    <source>
        <dbReference type="EMBL" id="QDU67582.1"/>
    </source>
</evidence>
<reference evidence="1 2" key="1">
    <citation type="submission" date="2019-02" db="EMBL/GenBank/DDBJ databases">
        <title>Deep-cultivation of Planctomycetes and their phenomic and genomic characterization uncovers novel biology.</title>
        <authorList>
            <person name="Wiegand S."/>
            <person name="Jogler M."/>
            <person name="Boedeker C."/>
            <person name="Pinto D."/>
            <person name="Vollmers J."/>
            <person name="Rivas-Marin E."/>
            <person name="Kohn T."/>
            <person name="Peeters S.H."/>
            <person name="Heuer A."/>
            <person name="Rast P."/>
            <person name="Oberbeckmann S."/>
            <person name="Bunk B."/>
            <person name="Jeske O."/>
            <person name="Meyerdierks A."/>
            <person name="Storesund J.E."/>
            <person name="Kallscheuer N."/>
            <person name="Luecker S."/>
            <person name="Lage O.M."/>
            <person name="Pohl T."/>
            <person name="Merkel B.J."/>
            <person name="Hornburger P."/>
            <person name="Mueller R.-W."/>
            <person name="Bruemmer F."/>
            <person name="Labrenz M."/>
            <person name="Spormann A.M."/>
            <person name="Op den Camp H."/>
            <person name="Overmann J."/>
            <person name="Amann R."/>
            <person name="Jetten M.S.M."/>
            <person name="Mascher T."/>
            <person name="Medema M.H."/>
            <person name="Devos D.P."/>
            <person name="Kaster A.-K."/>
            <person name="Ovreas L."/>
            <person name="Rohde M."/>
            <person name="Galperin M.Y."/>
            <person name="Jogler C."/>
        </authorList>
    </citation>
    <scope>NUCLEOTIDE SEQUENCE [LARGE SCALE GENOMIC DNA]</scope>
    <source>
        <strain evidence="1 2">Pla133</strain>
    </source>
</reference>
<dbReference type="KEGG" id="pbap:Pla133_26700"/>
<gene>
    <name evidence="1" type="ORF">Pla133_26700</name>
</gene>
<dbReference type="InterPro" id="IPR006311">
    <property type="entry name" value="TAT_signal"/>
</dbReference>
<organism evidence="1 2">
    <name type="scientific">Engelhardtia mirabilis</name>
    <dbReference type="NCBI Taxonomy" id="2528011"/>
    <lineage>
        <taxon>Bacteria</taxon>
        <taxon>Pseudomonadati</taxon>
        <taxon>Planctomycetota</taxon>
        <taxon>Planctomycetia</taxon>
        <taxon>Planctomycetia incertae sedis</taxon>
        <taxon>Engelhardtia</taxon>
    </lineage>
</organism>
<dbReference type="AlphaFoldDB" id="A0A518BKT7"/>
<dbReference type="Proteomes" id="UP000316921">
    <property type="component" value="Chromosome"/>
</dbReference>
<evidence type="ECO:0008006" key="3">
    <source>
        <dbReference type="Google" id="ProtNLM"/>
    </source>
</evidence>
<evidence type="ECO:0000313" key="2">
    <source>
        <dbReference type="Proteomes" id="UP000316921"/>
    </source>
</evidence>
<dbReference type="InterPro" id="IPR011447">
    <property type="entry name" value="DUF1552"/>
</dbReference>
<protein>
    <recommendedName>
        <fullName evidence="3">DUF1552 domain-containing protein</fullName>
    </recommendedName>
</protein>
<dbReference type="Pfam" id="PF07586">
    <property type="entry name" value="HXXSHH"/>
    <property type="match status" value="1"/>
</dbReference>